<evidence type="ECO:0000256" key="1">
    <source>
        <dbReference type="SAM" id="SignalP"/>
    </source>
</evidence>
<evidence type="ECO:0000313" key="3">
    <source>
        <dbReference type="Proteomes" id="UP000822688"/>
    </source>
</evidence>
<keyword evidence="1" id="KW-0732">Signal</keyword>
<evidence type="ECO:0000313" key="2">
    <source>
        <dbReference type="EMBL" id="KAG0591708.1"/>
    </source>
</evidence>
<name>A0A8T0JA36_CERPU</name>
<feature type="signal peptide" evidence="1">
    <location>
        <begin position="1"/>
        <end position="18"/>
    </location>
</feature>
<sequence length="103" mass="11045">MTAPWFLFASLPLSLSFSACLPCLLCSMPLLGRICISVLQFDPNLVYATHIAASILHKDLGGCVPPAALRFLSADQGWRLEFCYHSSAFGLPSACSVGQLIQG</sequence>
<organism evidence="2 3">
    <name type="scientific">Ceratodon purpureus</name>
    <name type="common">Fire moss</name>
    <name type="synonym">Dicranum purpureum</name>
    <dbReference type="NCBI Taxonomy" id="3225"/>
    <lineage>
        <taxon>Eukaryota</taxon>
        <taxon>Viridiplantae</taxon>
        <taxon>Streptophyta</taxon>
        <taxon>Embryophyta</taxon>
        <taxon>Bryophyta</taxon>
        <taxon>Bryophytina</taxon>
        <taxon>Bryopsida</taxon>
        <taxon>Dicranidae</taxon>
        <taxon>Pseudoditrichales</taxon>
        <taxon>Ditrichaceae</taxon>
        <taxon>Ceratodon</taxon>
    </lineage>
</organism>
<reference evidence="2" key="1">
    <citation type="submission" date="2020-06" db="EMBL/GenBank/DDBJ databases">
        <title>WGS assembly of Ceratodon purpureus strain R40.</title>
        <authorList>
            <person name="Carey S.B."/>
            <person name="Jenkins J."/>
            <person name="Shu S."/>
            <person name="Lovell J.T."/>
            <person name="Sreedasyam A."/>
            <person name="Maumus F."/>
            <person name="Tiley G.P."/>
            <person name="Fernandez-Pozo N."/>
            <person name="Barry K."/>
            <person name="Chen C."/>
            <person name="Wang M."/>
            <person name="Lipzen A."/>
            <person name="Daum C."/>
            <person name="Saski C.A."/>
            <person name="Payton A.C."/>
            <person name="Mcbreen J.C."/>
            <person name="Conrad R.E."/>
            <person name="Kollar L.M."/>
            <person name="Olsson S."/>
            <person name="Huttunen S."/>
            <person name="Landis J.B."/>
            <person name="Wickett N.J."/>
            <person name="Johnson M.G."/>
            <person name="Rensing S.A."/>
            <person name="Grimwood J."/>
            <person name="Schmutz J."/>
            <person name="Mcdaniel S.F."/>
        </authorList>
    </citation>
    <scope>NUCLEOTIDE SEQUENCE</scope>
    <source>
        <strain evidence="2">R40</strain>
    </source>
</reference>
<feature type="chain" id="PRO_5035902039" description="Secreted protein" evidence="1">
    <location>
        <begin position="19"/>
        <end position="103"/>
    </location>
</feature>
<evidence type="ECO:0008006" key="4">
    <source>
        <dbReference type="Google" id="ProtNLM"/>
    </source>
</evidence>
<proteinExistence type="predicted"/>
<dbReference type="AlphaFoldDB" id="A0A8T0JA36"/>
<comment type="caution">
    <text evidence="2">The sequence shown here is derived from an EMBL/GenBank/DDBJ whole genome shotgun (WGS) entry which is preliminary data.</text>
</comment>
<dbReference type="EMBL" id="CM026421">
    <property type="protein sequence ID" value="KAG0591708.1"/>
    <property type="molecule type" value="Genomic_DNA"/>
</dbReference>
<dbReference type="Proteomes" id="UP000822688">
    <property type="component" value="Chromosome 1"/>
</dbReference>
<gene>
    <name evidence="2" type="ORF">KC19_1G195100</name>
</gene>
<protein>
    <recommendedName>
        <fullName evidence="4">Secreted protein</fullName>
    </recommendedName>
</protein>
<accession>A0A8T0JA36</accession>
<keyword evidence="3" id="KW-1185">Reference proteome</keyword>